<name>A0AB34HSZ6_ESCRO</name>
<dbReference type="SMART" id="SM00239">
    <property type="entry name" value="C2"/>
    <property type="match status" value="1"/>
</dbReference>
<dbReference type="InterPro" id="IPR000008">
    <property type="entry name" value="C2_dom"/>
</dbReference>
<comment type="caution">
    <text evidence="4">The sequence shown here is derived from an EMBL/GenBank/DDBJ whole genome shotgun (WGS) entry which is preliminary data.</text>
</comment>
<keyword evidence="5" id="KW-1185">Reference proteome</keyword>
<evidence type="ECO:0000313" key="4">
    <source>
        <dbReference type="EMBL" id="KAJ8794757.1"/>
    </source>
</evidence>
<dbReference type="InterPro" id="IPR052098">
    <property type="entry name" value="Presynaptic_Scaffold_Bsn/Pclo"/>
</dbReference>
<dbReference type="AlphaFoldDB" id="A0AB34HSZ6"/>
<dbReference type="GO" id="GO:1904071">
    <property type="term" value="P:presynaptic active zone assembly"/>
    <property type="evidence" value="ECO:0007669"/>
    <property type="project" value="TreeGrafter"/>
</dbReference>
<evidence type="ECO:0000313" key="5">
    <source>
        <dbReference type="Proteomes" id="UP001159641"/>
    </source>
</evidence>
<dbReference type="Gene3D" id="2.60.40.150">
    <property type="entry name" value="C2 domain"/>
    <property type="match status" value="1"/>
</dbReference>
<dbReference type="Proteomes" id="UP001159641">
    <property type="component" value="Unassembled WGS sequence"/>
</dbReference>
<feature type="compositionally biased region" description="Low complexity" evidence="2">
    <location>
        <begin position="93"/>
        <end position="108"/>
    </location>
</feature>
<feature type="compositionally biased region" description="Low complexity" evidence="2">
    <location>
        <begin position="132"/>
        <end position="142"/>
    </location>
</feature>
<dbReference type="GO" id="GO:0098982">
    <property type="term" value="C:GABA-ergic synapse"/>
    <property type="evidence" value="ECO:0007669"/>
    <property type="project" value="TreeGrafter"/>
</dbReference>
<dbReference type="GO" id="GO:0048788">
    <property type="term" value="C:cytoskeleton of presynaptic active zone"/>
    <property type="evidence" value="ECO:0007669"/>
    <property type="project" value="TreeGrafter"/>
</dbReference>
<dbReference type="GO" id="GO:0098882">
    <property type="term" value="F:structural constituent of presynaptic active zone"/>
    <property type="evidence" value="ECO:0007669"/>
    <property type="project" value="TreeGrafter"/>
</dbReference>
<feature type="compositionally biased region" description="Polar residues" evidence="2">
    <location>
        <begin position="150"/>
        <end position="162"/>
    </location>
</feature>
<protein>
    <recommendedName>
        <fullName evidence="3">C2 domain-containing protein</fullName>
    </recommendedName>
</protein>
<dbReference type="InterPro" id="IPR035892">
    <property type="entry name" value="C2_domain_sf"/>
</dbReference>
<reference evidence="4 5" key="1">
    <citation type="submission" date="2022-11" db="EMBL/GenBank/DDBJ databases">
        <title>Whole genome sequence of Eschrichtius robustus ER-17-0199.</title>
        <authorList>
            <person name="Bruniche-Olsen A."/>
            <person name="Black A.N."/>
            <person name="Fields C.J."/>
            <person name="Walden K."/>
            <person name="Dewoody J.A."/>
        </authorList>
    </citation>
    <scope>NUCLEOTIDE SEQUENCE [LARGE SCALE GENOMIC DNA]</scope>
    <source>
        <strain evidence="4">ER-17-0199</strain>
        <tissue evidence="4">Blubber</tissue>
    </source>
</reference>
<dbReference type="PROSITE" id="PS50004">
    <property type="entry name" value="C2"/>
    <property type="match status" value="1"/>
</dbReference>
<dbReference type="GO" id="GO:0098978">
    <property type="term" value="C:glutamatergic synapse"/>
    <property type="evidence" value="ECO:0007669"/>
    <property type="project" value="TreeGrafter"/>
</dbReference>
<evidence type="ECO:0000256" key="1">
    <source>
        <dbReference type="ARBA" id="ARBA00022737"/>
    </source>
</evidence>
<dbReference type="Pfam" id="PF00168">
    <property type="entry name" value="C2"/>
    <property type="match status" value="1"/>
</dbReference>
<feature type="region of interest" description="Disordered" evidence="2">
    <location>
        <begin position="85"/>
        <end position="166"/>
    </location>
</feature>
<dbReference type="PANTHER" id="PTHR14113">
    <property type="entry name" value="PICCOLO/BASSOON"/>
    <property type="match status" value="1"/>
</dbReference>
<feature type="domain" description="C2" evidence="3">
    <location>
        <begin position="1"/>
        <end position="78"/>
    </location>
</feature>
<dbReference type="PANTHER" id="PTHR14113:SF6">
    <property type="entry name" value="PROTEIN PICCOLO"/>
    <property type="match status" value="1"/>
</dbReference>
<accession>A0AB34HSZ6</accession>
<gene>
    <name evidence="4" type="ORF">J1605_002972</name>
</gene>
<dbReference type="InterPro" id="IPR001565">
    <property type="entry name" value="Synaptotagmin"/>
</dbReference>
<sequence length="190" mass="21418">FFQFSAEYKRRTKYVQKSLNPEWNQTVIYKSISMEQLKKKTLEVTVWDYDRFSSNDFLGEVLIDLSSTSHLDNTPRWYPLKEQTESIDHGKSHSSQSSQQSPKPSVIKSRSHGIFPDPSKDMQVPTIEKSHSSPGSSKSSSEGHLRSHGPSRSQSKTSVTQTHLEDAGAAIAAAEAAVQQLRLQPSKRRK</sequence>
<dbReference type="GO" id="GO:0035418">
    <property type="term" value="P:protein localization to synapse"/>
    <property type="evidence" value="ECO:0007669"/>
    <property type="project" value="TreeGrafter"/>
</dbReference>
<keyword evidence="1" id="KW-0677">Repeat</keyword>
<dbReference type="GO" id="GO:0030424">
    <property type="term" value="C:axon"/>
    <property type="evidence" value="ECO:0007669"/>
    <property type="project" value="TreeGrafter"/>
</dbReference>
<organism evidence="4 5">
    <name type="scientific">Eschrichtius robustus</name>
    <name type="common">California gray whale</name>
    <name type="synonym">Eschrichtius gibbosus</name>
    <dbReference type="NCBI Taxonomy" id="9764"/>
    <lineage>
        <taxon>Eukaryota</taxon>
        <taxon>Metazoa</taxon>
        <taxon>Chordata</taxon>
        <taxon>Craniata</taxon>
        <taxon>Vertebrata</taxon>
        <taxon>Euteleostomi</taxon>
        <taxon>Mammalia</taxon>
        <taxon>Eutheria</taxon>
        <taxon>Laurasiatheria</taxon>
        <taxon>Artiodactyla</taxon>
        <taxon>Whippomorpha</taxon>
        <taxon>Cetacea</taxon>
        <taxon>Mysticeti</taxon>
        <taxon>Eschrichtiidae</taxon>
        <taxon>Eschrichtius</taxon>
    </lineage>
</organism>
<dbReference type="PRINTS" id="PR00399">
    <property type="entry name" value="SYNAPTOTAGMN"/>
</dbReference>
<dbReference type="SUPFAM" id="SSF49562">
    <property type="entry name" value="C2 domain (Calcium/lipid-binding domain, CaLB)"/>
    <property type="match status" value="1"/>
</dbReference>
<feature type="non-terminal residue" evidence="4">
    <location>
        <position position="1"/>
    </location>
</feature>
<proteinExistence type="predicted"/>
<evidence type="ECO:0000259" key="3">
    <source>
        <dbReference type="PROSITE" id="PS50004"/>
    </source>
</evidence>
<dbReference type="EMBL" id="JAIQCJ010000759">
    <property type="protein sequence ID" value="KAJ8794757.1"/>
    <property type="molecule type" value="Genomic_DNA"/>
</dbReference>
<evidence type="ECO:0000256" key="2">
    <source>
        <dbReference type="SAM" id="MobiDB-lite"/>
    </source>
</evidence>
<dbReference type="GO" id="GO:0016020">
    <property type="term" value="C:membrane"/>
    <property type="evidence" value="ECO:0007669"/>
    <property type="project" value="InterPro"/>
</dbReference>